<accession>A0A2N7UCZ0</accession>
<comment type="caution">
    <text evidence="2">The sequence shown here is derived from an EMBL/GenBank/DDBJ whole genome shotgun (WGS) entry which is preliminary data.</text>
</comment>
<evidence type="ECO:0000259" key="1">
    <source>
        <dbReference type="Pfam" id="PF14065"/>
    </source>
</evidence>
<evidence type="ECO:0000313" key="3">
    <source>
        <dbReference type="Proteomes" id="UP000235547"/>
    </source>
</evidence>
<dbReference type="Proteomes" id="UP000235547">
    <property type="component" value="Unassembled WGS sequence"/>
</dbReference>
<dbReference type="OrthoDB" id="527247at2"/>
<gene>
    <name evidence="2" type="ORF">C1H70_16185</name>
</gene>
<feature type="domain" description="Pvc16 N-terminal" evidence="1">
    <location>
        <begin position="31"/>
        <end position="188"/>
    </location>
</feature>
<dbReference type="AlphaFoldDB" id="A0A2N7UCZ0"/>
<dbReference type="InterPro" id="IPR025351">
    <property type="entry name" value="Pvc16_N"/>
</dbReference>
<proteinExistence type="predicted"/>
<keyword evidence="3" id="KW-1185">Reference proteome</keyword>
<dbReference type="Pfam" id="PF14065">
    <property type="entry name" value="Pvc16_N"/>
    <property type="match status" value="1"/>
</dbReference>
<dbReference type="EMBL" id="PNRG01000033">
    <property type="protein sequence ID" value="PMR78299.1"/>
    <property type="molecule type" value="Genomic_DNA"/>
</dbReference>
<evidence type="ECO:0000313" key="2">
    <source>
        <dbReference type="EMBL" id="PMR78299.1"/>
    </source>
</evidence>
<protein>
    <recommendedName>
        <fullName evidence="1">Pvc16 N-terminal domain-containing protein</fullName>
    </recommendedName>
</protein>
<organism evidence="2 3">
    <name type="scientific">Halomonas urumqiensis</name>
    <dbReference type="NCBI Taxonomy" id="1684789"/>
    <lineage>
        <taxon>Bacteria</taxon>
        <taxon>Pseudomonadati</taxon>
        <taxon>Pseudomonadota</taxon>
        <taxon>Gammaproteobacteria</taxon>
        <taxon>Oceanospirillales</taxon>
        <taxon>Halomonadaceae</taxon>
        <taxon>Halomonas</taxon>
    </lineage>
</organism>
<sequence>MAADRPLRTVSAWSGVCDMAIPDSALFLACNSVAEFISNGIQANTHGIKIYLGSPVDITQKDDEDRLNLFFYRMEPSGFQAGVHPQDPWRIRLFCMITAMAEQSDTKGEGDLKLIGLIMALFHEQRILPSVNIYGQDVRLEAIFNPATDEQINQLWSTQGDASYRPSILYELSLTPILQPETHRPEPPRVGAFGLETRADIARHFDPFTSSTLEPLPRTGEVTTANPAWTPLIAWVEGSDIRASLTLDVDTTAPSTFQPTLWIAGDPGASVDLEWSVWEHDTWRTEAGPTLSVSSQAIEPEAIPVALPTLTLPSLTVTPSELRWQLLLHVTRQYTPYPSAVPITLRSNPLLISLYRGSSP</sequence>
<name>A0A2N7UCZ0_9GAMM</name>
<reference evidence="2 3" key="1">
    <citation type="submission" date="2018-01" db="EMBL/GenBank/DDBJ databases">
        <title>Halomonas endophytica sp. nov., isolated from storage liquid in the stems of Populus euphratica.</title>
        <authorList>
            <person name="Chen C."/>
        </authorList>
    </citation>
    <scope>NUCLEOTIDE SEQUENCE [LARGE SCALE GENOMIC DNA]</scope>
    <source>
        <strain evidence="2 3">BZ-SZ-XJ27</strain>
    </source>
</reference>